<dbReference type="GO" id="GO:0005524">
    <property type="term" value="F:ATP binding"/>
    <property type="evidence" value="ECO:0007669"/>
    <property type="project" value="InterPro"/>
</dbReference>
<dbReference type="SUPFAM" id="SSF52540">
    <property type="entry name" value="P-loop containing nucleoside triphosphate hydrolases"/>
    <property type="match status" value="1"/>
</dbReference>
<dbReference type="EMBL" id="CP002292">
    <property type="protein sequence ID" value="ADP71012.1"/>
    <property type="molecule type" value="Genomic_DNA"/>
</dbReference>
<dbReference type="KEGG" id="rva:Rvan_1765"/>
<evidence type="ECO:0000313" key="3">
    <source>
        <dbReference type="EMBL" id="ADP71012.1"/>
    </source>
</evidence>
<dbReference type="AlphaFoldDB" id="E3HZH7"/>
<dbReference type="RefSeq" id="WP_013419408.1">
    <property type="nucleotide sequence ID" value="NC_014664.1"/>
</dbReference>
<dbReference type="InterPro" id="IPR050921">
    <property type="entry name" value="T4SS_GSP_E_ATPase"/>
</dbReference>
<dbReference type="GO" id="GO:0005737">
    <property type="term" value="C:cytoplasm"/>
    <property type="evidence" value="ECO:0007669"/>
    <property type="project" value="InterPro"/>
</dbReference>
<gene>
    <name evidence="3" type="ordered locus">Rvan_1765</name>
</gene>
<dbReference type="Pfam" id="PF00437">
    <property type="entry name" value="T2SSE"/>
    <property type="match status" value="1"/>
</dbReference>
<keyword evidence="4" id="KW-1185">Reference proteome</keyword>
<accession>E3HZH7</accession>
<dbReference type="Gene3D" id="3.40.50.300">
    <property type="entry name" value="P-loop containing nucleotide triphosphate hydrolases"/>
    <property type="match status" value="1"/>
</dbReference>
<dbReference type="NCBIfam" id="TIGR02782">
    <property type="entry name" value="TrbB_P"/>
    <property type="match status" value="1"/>
</dbReference>
<dbReference type="InterPro" id="IPR001482">
    <property type="entry name" value="T2SS/T4SS_dom"/>
</dbReference>
<protein>
    <submittedName>
        <fullName evidence="3">P-type conjugative transfer ATPase TrbB</fullName>
    </submittedName>
</protein>
<reference evidence="4" key="1">
    <citation type="journal article" date="2011" name="J. Bacteriol.">
        <title>Genome sequences of eight morphologically diverse alphaproteobacteria.</title>
        <authorList>
            <consortium name="US DOE Joint Genome Institute"/>
            <person name="Brown P.J."/>
            <person name="Kysela D.T."/>
            <person name="Buechlein A."/>
            <person name="Hemmerich C."/>
            <person name="Brun Y.V."/>
        </authorList>
    </citation>
    <scope>NUCLEOTIDE SEQUENCE [LARGE SCALE GENOMIC DNA]</scope>
    <source>
        <strain evidence="4">ATCC 17100 / ATH 3.1.1 / DSM 162 / LMG 4299</strain>
    </source>
</reference>
<dbReference type="OrthoDB" id="9810761at2"/>
<dbReference type="HOGENOM" id="CLU_005379_3_0_5"/>
<dbReference type="eggNOG" id="COG4962">
    <property type="taxonomic scope" value="Bacteria"/>
</dbReference>
<feature type="domain" description="Bacterial type II secretion system protein E" evidence="2">
    <location>
        <begin position="77"/>
        <end position="289"/>
    </location>
</feature>
<sequence length="321" mass="34923">MAPYRSASEHAVRVGQKLERELGEQILGCLRDPEVIEIMLNPDGVLWVERTGHPMARLGEIPPHQAEAAMATIAALHKTTITRENPILECELPLDGSRFEGLIPPVVGAPSFCIRKRATRIFTLDDYVRAGTLSQRQRALIRAAALGHQNILIVGGTGSGKTTLVNAVIHLIGTELPGERLLILEDTPEIQCAAPNHVFKRTTEAIDLRRLLRSTMRYRPDRILVGEVRGGECLDLLKAWNTGHPGGVATVHANNAKGGLIRLENLVGEVTAAPMQKTIAAAVDLIIVIAKTAATKSGRQVQELLRVIDHDGSDYVTEAEE</sequence>
<dbReference type="STRING" id="648757.Rvan_1765"/>
<evidence type="ECO:0000256" key="1">
    <source>
        <dbReference type="ARBA" id="ARBA00006611"/>
    </source>
</evidence>
<dbReference type="InterPro" id="IPR014149">
    <property type="entry name" value="Conjug-transfer_TrbB"/>
</dbReference>
<evidence type="ECO:0000313" key="4">
    <source>
        <dbReference type="Proteomes" id="UP000001399"/>
    </source>
</evidence>
<dbReference type="PANTHER" id="PTHR30486">
    <property type="entry name" value="TWITCHING MOTILITY PROTEIN PILT"/>
    <property type="match status" value="1"/>
</dbReference>
<proteinExistence type="inferred from homology"/>
<dbReference type="InterPro" id="IPR027417">
    <property type="entry name" value="P-loop_NTPase"/>
</dbReference>
<dbReference type="Proteomes" id="UP000001399">
    <property type="component" value="Chromosome"/>
</dbReference>
<dbReference type="PANTHER" id="PTHR30486:SF6">
    <property type="entry name" value="TYPE IV PILUS RETRACTATION ATPASE PILT"/>
    <property type="match status" value="1"/>
</dbReference>
<comment type="similarity">
    <text evidence="1">Belongs to the GSP E family.</text>
</comment>
<name>E3HZH7_RHOVT</name>
<dbReference type="GO" id="GO:0016887">
    <property type="term" value="F:ATP hydrolysis activity"/>
    <property type="evidence" value="ECO:0007669"/>
    <property type="project" value="InterPro"/>
</dbReference>
<dbReference type="Gene3D" id="3.30.450.90">
    <property type="match status" value="1"/>
</dbReference>
<dbReference type="CDD" id="cd01130">
    <property type="entry name" value="VirB11-like_ATPase"/>
    <property type="match status" value="1"/>
</dbReference>
<organism evidence="3 4">
    <name type="scientific">Rhodomicrobium vannielii (strain ATCC 17100 / DSM 162 / LMG 4299 / NCIMB 10020 / ATH 3.1.1)</name>
    <dbReference type="NCBI Taxonomy" id="648757"/>
    <lineage>
        <taxon>Bacteria</taxon>
        <taxon>Pseudomonadati</taxon>
        <taxon>Pseudomonadota</taxon>
        <taxon>Alphaproteobacteria</taxon>
        <taxon>Hyphomicrobiales</taxon>
        <taxon>Hyphomicrobiaceae</taxon>
        <taxon>Rhodomicrobium</taxon>
    </lineage>
</organism>
<evidence type="ECO:0000259" key="2">
    <source>
        <dbReference type="Pfam" id="PF00437"/>
    </source>
</evidence>